<feature type="chain" id="PRO_5021769498" description="LPXTG-motif cell wall-anchored protein" evidence="2">
    <location>
        <begin position="31"/>
        <end position="504"/>
    </location>
</feature>
<sequence>MRLRALLRRLALPPVAAGLAVAGLALPAQADDPAPGDVPMVLLNITDAVTVIDGQAKTVKFEVHNFGGAEAKDVVIGFANGLEPVPADIGFVPPAGCSAAACEIDKLAAGERRGYTLTVRPDVSSTTNLTSYFDVTSTVGGEETDKVQVQVVRTTESGVDIEVAGVKDMRLGRGQSADVPLTVRNTGNAPSGALGVVLLAQSGVEPILDYRNCEKDTEVEGMVCLLDEPLPAGAEAGLPASTPVRIRVGADTPGPADYYGLVGVVGLTDDYAAAFRKRNATRTGAALKLETTVSAAGITDDDVTDDLNPADNIAEFAVRVGRSEADSKAIGGAFTGTAGDLSTVKVGSQNLGPTAKVPFNSKWDDYVHVNVPTNVKLTEVDPWCLPGTAPNDLDLDGGLDSRDWVCFVLDQLPRNGKALFTFQAMIQEGAHEAGYVRVDGGPQDSRHGNDKAALTVASGDEDEVSLPITGPSAGLLAAGGAVVLVAGVIAFRMARRRRIVTVVE</sequence>
<feature type="signal peptide" evidence="2">
    <location>
        <begin position="1"/>
        <end position="30"/>
    </location>
</feature>
<comment type="caution">
    <text evidence="3">The sequence shown here is derived from an EMBL/GenBank/DDBJ whole genome shotgun (WGS) entry which is preliminary data.</text>
</comment>
<evidence type="ECO:0000256" key="2">
    <source>
        <dbReference type="SAM" id="SignalP"/>
    </source>
</evidence>
<proteinExistence type="predicted"/>
<evidence type="ECO:0008006" key="5">
    <source>
        <dbReference type="Google" id="ProtNLM"/>
    </source>
</evidence>
<evidence type="ECO:0000313" key="3">
    <source>
        <dbReference type="EMBL" id="TWG26665.1"/>
    </source>
</evidence>
<gene>
    <name evidence="3" type="ORF">FHX34_1011661</name>
</gene>
<evidence type="ECO:0000313" key="4">
    <source>
        <dbReference type="Proteomes" id="UP000320239"/>
    </source>
</evidence>
<keyword evidence="2" id="KW-0732">Signal</keyword>
<dbReference type="EMBL" id="VIWY01000001">
    <property type="protein sequence ID" value="TWG26665.1"/>
    <property type="molecule type" value="Genomic_DNA"/>
</dbReference>
<feature type="transmembrane region" description="Helical" evidence="1">
    <location>
        <begin position="473"/>
        <end position="491"/>
    </location>
</feature>
<keyword evidence="4" id="KW-1185">Reference proteome</keyword>
<keyword evidence="1" id="KW-1133">Transmembrane helix</keyword>
<dbReference type="AlphaFoldDB" id="A0A561WS24"/>
<evidence type="ECO:0000256" key="1">
    <source>
        <dbReference type="SAM" id="Phobius"/>
    </source>
</evidence>
<name>A0A561WS24_ACTTI</name>
<dbReference type="Proteomes" id="UP000320239">
    <property type="component" value="Unassembled WGS sequence"/>
</dbReference>
<keyword evidence="1" id="KW-0812">Transmembrane</keyword>
<protein>
    <recommendedName>
        <fullName evidence="5">LPXTG-motif cell wall-anchored protein</fullName>
    </recommendedName>
</protein>
<organism evidence="3 4">
    <name type="scientific">Actinoplanes teichomyceticus</name>
    <dbReference type="NCBI Taxonomy" id="1867"/>
    <lineage>
        <taxon>Bacteria</taxon>
        <taxon>Bacillati</taxon>
        <taxon>Actinomycetota</taxon>
        <taxon>Actinomycetes</taxon>
        <taxon>Micromonosporales</taxon>
        <taxon>Micromonosporaceae</taxon>
        <taxon>Actinoplanes</taxon>
    </lineage>
</organism>
<accession>A0A561WS24</accession>
<keyword evidence="1" id="KW-0472">Membrane</keyword>
<reference evidence="3 4" key="1">
    <citation type="submission" date="2019-06" db="EMBL/GenBank/DDBJ databases">
        <title>Sequencing the genomes of 1000 actinobacteria strains.</title>
        <authorList>
            <person name="Klenk H.-P."/>
        </authorList>
    </citation>
    <scope>NUCLEOTIDE SEQUENCE [LARGE SCALE GENOMIC DNA]</scope>
    <source>
        <strain evidence="3 4">DSM 43866</strain>
    </source>
</reference>